<dbReference type="OrthoDB" id="9765462at2"/>
<dbReference type="Pfam" id="PF01979">
    <property type="entry name" value="Amidohydro_1"/>
    <property type="match status" value="1"/>
</dbReference>
<dbReference type="SUPFAM" id="SSF51338">
    <property type="entry name" value="Composite domain of metallo-dependent hydrolases"/>
    <property type="match status" value="1"/>
</dbReference>
<protein>
    <submittedName>
        <fullName evidence="7">Dihydropyrimidinase</fullName>
    </submittedName>
</protein>
<keyword evidence="3" id="KW-0479">Metal-binding</keyword>
<dbReference type="InterPro" id="IPR032466">
    <property type="entry name" value="Metal_Hydrolase"/>
</dbReference>
<accession>A0A318TD02</accession>
<keyword evidence="8" id="KW-1185">Reference proteome</keyword>
<evidence type="ECO:0000256" key="3">
    <source>
        <dbReference type="ARBA" id="ARBA00022723"/>
    </source>
</evidence>
<dbReference type="CDD" id="cd01314">
    <property type="entry name" value="D-HYD"/>
    <property type="match status" value="1"/>
</dbReference>
<evidence type="ECO:0000256" key="1">
    <source>
        <dbReference type="ARBA" id="ARBA00001947"/>
    </source>
</evidence>
<dbReference type="Proteomes" id="UP000247416">
    <property type="component" value="Unassembled WGS sequence"/>
</dbReference>
<evidence type="ECO:0000256" key="2">
    <source>
        <dbReference type="ARBA" id="ARBA00008829"/>
    </source>
</evidence>
<dbReference type="GO" id="GO:0046872">
    <property type="term" value="F:metal ion binding"/>
    <property type="evidence" value="ECO:0007669"/>
    <property type="project" value="UniProtKB-KW"/>
</dbReference>
<dbReference type="EMBL" id="QJTJ01000042">
    <property type="protein sequence ID" value="PYF02453.1"/>
    <property type="molecule type" value="Genomic_DNA"/>
</dbReference>
<gene>
    <name evidence="7" type="ORF">BJ095_1426</name>
</gene>
<dbReference type="Gene3D" id="3.20.20.140">
    <property type="entry name" value="Metal-dependent hydrolases"/>
    <property type="match status" value="1"/>
</dbReference>
<proteinExistence type="inferred from homology"/>
<dbReference type="GO" id="GO:0005829">
    <property type="term" value="C:cytosol"/>
    <property type="evidence" value="ECO:0007669"/>
    <property type="project" value="TreeGrafter"/>
</dbReference>
<comment type="PTM">
    <text evidence="5">Carbamylation allows a single lysine to coordinate two divalent metal cations.</text>
</comment>
<evidence type="ECO:0000259" key="6">
    <source>
        <dbReference type="Pfam" id="PF01979"/>
    </source>
</evidence>
<dbReference type="PANTHER" id="PTHR11647">
    <property type="entry name" value="HYDRANTOINASE/DIHYDROPYRIMIDINASE FAMILY MEMBER"/>
    <property type="match status" value="1"/>
</dbReference>
<dbReference type="InterPro" id="IPR050378">
    <property type="entry name" value="Metallo-dep_Hydrolases_sf"/>
</dbReference>
<dbReference type="GO" id="GO:0016812">
    <property type="term" value="F:hydrolase activity, acting on carbon-nitrogen (but not peptide) bonds, in cyclic amides"/>
    <property type="evidence" value="ECO:0007669"/>
    <property type="project" value="TreeGrafter"/>
</dbReference>
<keyword evidence="4" id="KW-0378">Hydrolase</keyword>
<name>A0A318TD02_9BACL</name>
<dbReference type="InterPro" id="IPR011059">
    <property type="entry name" value="Metal-dep_hydrolase_composite"/>
</dbReference>
<dbReference type="InterPro" id="IPR011778">
    <property type="entry name" value="Hydantoinase/dihydroPyrase"/>
</dbReference>
<evidence type="ECO:0000256" key="4">
    <source>
        <dbReference type="ARBA" id="ARBA00022801"/>
    </source>
</evidence>
<comment type="similarity">
    <text evidence="2">Belongs to the metallo-dependent hydrolases superfamily. Hydantoinase/dihydropyrimidinase family.</text>
</comment>
<dbReference type="AlphaFoldDB" id="A0A318TD02"/>
<dbReference type="Gene3D" id="2.30.40.10">
    <property type="entry name" value="Urease, subunit C, domain 1"/>
    <property type="match status" value="1"/>
</dbReference>
<feature type="modified residue" description="N6-carboxylysine" evidence="5">
    <location>
        <position position="151"/>
    </location>
</feature>
<dbReference type="RefSeq" id="WP_107937589.1">
    <property type="nucleotide sequence ID" value="NZ_CP085009.1"/>
</dbReference>
<dbReference type="InterPro" id="IPR006680">
    <property type="entry name" value="Amidohydro-rel"/>
</dbReference>
<dbReference type="NCBIfam" id="TIGR02033">
    <property type="entry name" value="D-hydantoinase"/>
    <property type="match status" value="1"/>
</dbReference>
<dbReference type="PANTHER" id="PTHR11647:SF1">
    <property type="entry name" value="COLLAPSIN RESPONSE MEDIATOR PROTEIN"/>
    <property type="match status" value="1"/>
</dbReference>
<evidence type="ECO:0000313" key="7">
    <source>
        <dbReference type="EMBL" id="PYF02453.1"/>
    </source>
</evidence>
<reference evidence="7 8" key="1">
    <citation type="submission" date="2018-06" db="EMBL/GenBank/DDBJ databases">
        <title>Genomic Encyclopedia of Archaeal and Bacterial Type Strains, Phase II (KMG-II): from individual species to whole genera.</title>
        <authorList>
            <person name="Goeker M."/>
        </authorList>
    </citation>
    <scope>NUCLEOTIDE SEQUENCE [LARGE SCALE GENOMIC DNA]</scope>
    <source>
        <strain evidence="7 8">KACC 16626</strain>
    </source>
</reference>
<dbReference type="FunFam" id="3.20.20.140:FF:000076">
    <property type="entry name" value="Dihydropyrimidinase like 2"/>
    <property type="match status" value="1"/>
</dbReference>
<evidence type="ECO:0000313" key="8">
    <source>
        <dbReference type="Proteomes" id="UP000247416"/>
    </source>
</evidence>
<organism evidence="7 8">
    <name type="scientific">Ureibacillus chungkukjangi</name>
    <dbReference type="NCBI Taxonomy" id="1202712"/>
    <lineage>
        <taxon>Bacteria</taxon>
        <taxon>Bacillati</taxon>
        <taxon>Bacillota</taxon>
        <taxon>Bacilli</taxon>
        <taxon>Bacillales</taxon>
        <taxon>Caryophanaceae</taxon>
        <taxon>Ureibacillus</taxon>
    </lineage>
</organism>
<comment type="cofactor">
    <cofactor evidence="1">
        <name>Zn(2+)</name>
        <dbReference type="ChEBI" id="CHEBI:29105"/>
    </cofactor>
</comment>
<comment type="caution">
    <text evidence="7">The sequence shown here is derived from an EMBL/GenBank/DDBJ whole genome shotgun (WGS) entry which is preliminary data.</text>
</comment>
<sequence length="476" mass="52407">MAKKIITGGTIATATDTFKADILIEDEKIVQIATKIEDKDAQVIDATGKYVFPGGIDPHTHLDMPFNNTVTDDDWESGTIAAAFGGTTTILDFVLTAGETRLSDAVIKWNEKSKGKAAIDYGYHLMISDLNEETEKELPLLLEKEGITSIKVFMAYAKEFQASDRTLYKAFKIGKETGSVVMVHCENGSVIDELVEEAKLAGNTAPIYHALTRPPEIEGEATKRAIELAHVAGAKLYVVHVTCKEAVDEIIKAREKGYDVYGETCPPYLTLDQTALEKPDFEGAKYVWSPPLRPKSHQEPLWNALKAKQLQTIGSDQCSFNFNGKKQLGINDFSKIPNGGPFIEDRFSVLYSEGVAKGRISLNDFVDMISTNAAKIFGLYPQKGTIAIGTDADIVIFDPNAKRTISAENHHMNVDYNAFEGLEVLGEPVSVLLRGEFVIKDKQFVGSLDYGKYLKRKVAKEQVGVLEVAVSNSYLF</sequence>
<evidence type="ECO:0000256" key="5">
    <source>
        <dbReference type="PIRSR" id="PIRSR611778-50"/>
    </source>
</evidence>
<dbReference type="SUPFAM" id="SSF51556">
    <property type="entry name" value="Metallo-dependent hydrolases"/>
    <property type="match status" value="1"/>
</dbReference>
<feature type="domain" description="Amidohydrolase-related" evidence="6">
    <location>
        <begin position="50"/>
        <end position="438"/>
    </location>
</feature>